<evidence type="ECO:0000256" key="2">
    <source>
        <dbReference type="SAM" id="Phobius"/>
    </source>
</evidence>
<proteinExistence type="predicted"/>
<dbReference type="PRINTS" id="PR00407">
    <property type="entry name" value="EUMOPTERIN"/>
</dbReference>
<organism evidence="4 5">
    <name type="scientific">Pontibacter diazotrophicus</name>
    <dbReference type="NCBI Taxonomy" id="1400979"/>
    <lineage>
        <taxon>Bacteria</taxon>
        <taxon>Pseudomonadati</taxon>
        <taxon>Bacteroidota</taxon>
        <taxon>Cytophagia</taxon>
        <taxon>Cytophagales</taxon>
        <taxon>Hymenobacteraceae</taxon>
        <taxon>Pontibacter</taxon>
    </lineage>
</organism>
<dbReference type="RefSeq" id="WP_115566228.1">
    <property type="nucleotide sequence ID" value="NZ_QRGR01000014.1"/>
</dbReference>
<dbReference type="GO" id="GO:0016491">
    <property type="term" value="F:oxidoreductase activity"/>
    <property type="evidence" value="ECO:0007669"/>
    <property type="project" value="InterPro"/>
</dbReference>
<dbReference type="PANTHER" id="PTHR43032:SF2">
    <property type="entry name" value="BLL0505 PROTEIN"/>
    <property type="match status" value="1"/>
</dbReference>
<dbReference type="InterPro" id="IPR036374">
    <property type="entry name" value="OxRdtase_Mopterin-bd_sf"/>
</dbReference>
<dbReference type="CDD" id="cd00321">
    <property type="entry name" value="SO_family_Moco"/>
    <property type="match status" value="1"/>
</dbReference>
<dbReference type="InterPro" id="IPR008335">
    <property type="entry name" value="Mopterin_OxRdtase_euk"/>
</dbReference>
<keyword evidence="5" id="KW-1185">Reference proteome</keyword>
<evidence type="ECO:0000313" key="5">
    <source>
        <dbReference type="Proteomes" id="UP000256708"/>
    </source>
</evidence>
<feature type="transmembrane region" description="Helical" evidence="2">
    <location>
        <begin position="140"/>
        <end position="160"/>
    </location>
</feature>
<keyword evidence="2" id="KW-1133">Transmembrane helix</keyword>
<feature type="domain" description="Oxidoreductase molybdopterin-binding" evidence="3">
    <location>
        <begin position="304"/>
        <end position="438"/>
    </location>
</feature>
<dbReference type="InterPro" id="IPR000572">
    <property type="entry name" value="OxRdtase_Mopterin-bd_dom"/>
</dbReference>
<keyword evidence="2" id="KW-0812">Transmembrane</keyword>
<dbReference type="Pfam" id="PF00174">
    <property type="entry name" value="Oxidored_molyb"/>
    <property type="match status" value="1"/>
</dbReference>
<accession>A0A3D8LAU7</accession>
<feature type="transmembrane region" description="Helical" evidence="2">
    <location>
        <begin position="33"/>
        <end position="57"/>
    </location>
</feature>
<dbReference type="OrthoDB" id="9778777at2"/>
<feature type="transmembrane region" description="Helical" evidence="2">
    <location>
        <begin position="100"/>
        <end position="119"/>
    </location>
</feature>
<evidence type="ECO:0000256" key="1">
    <source>
        <dbReference type="SAM" id="MobiDB-lite"/>
    </source>
</evidence>
<name>A0A3D8LAU7_9BACT</name>
<dbReference type="EMBL" id="QRGR01000014">
    <property type="protein sequence ID" value="RDV14549.1"/>
    <property type="molecule type" value="Genomic_DNA"/>
</dbReference>
<feature type="region of interest" description="Disordered" evidence="1">
    <location>
        <begin position="212"/>
        <end position="233"/>
    </location>
</feature>
<evidence type="ECO:0000313" key="4">
    <source>
        <dbReference type="EMBL" id="RDV14549.1"/>
    </source>
</evidence>
<sequence length="439" mass="49414">MAENDKGLLRRIGETLRDWGPFRRDFWYSPIRGPWMASFFSLLLLIVLPIVFITGLIDHIAWNPDLGGTNNRTPDMGLLGFLTGIEWPTRPIWLYRLTEGIHVVLGISLIPLVFAKLWSIMPTLYKWPLADSVGQALERLSILFLIGGIFFQIFTGLIYIQNFVILHNFKFNQLHFYGNWIFIAGLVLHVLVKFPVMVEGLKARGVRKELEKSLEETEPEPREEGRLVSTDPAPPSISRRGAIAVVAGSALTMIALAVGQTLGQRWSWLAILSPRAQSPGDGPNDFRVNKTAKKAEIKPEQVGPNWRLELVGNTSQMLSREDLLAMPQYTSSLPISCLEGWSTGNQDWEGVRLRDLAEMAGMPNAEKVLFESLESTDAAARMSFMRRNQFQDPLSLLALRVNGVDLSLDHGYPARAIVPATPGNRNTKWIYRMTFMEEA</sequence>
<comment type="caution">
    <text evidence="4">The sequence shown here is derived from an EMBL/GenBank/DDBJ whole genome shotgun (WGS) entry which is preliminary data.</text>
</comment>
<feature type="compositionally biased region" description="Basic and acidic residues" evidence="1">
    <location>
        <begin position="212"/>
        <end position="226"/>
    </location>
</feature>
<protein>
    <recommendedName>
        <fullName evidence="3">Oxidoreductase molybdopterin-binding domain-containing protein</fullName>
    </recommendedName>
</protein>
<feature type="transmembrane region" description="Helical" evidence="2">
    <location>
        <begin position="180"/>
        <end position="198"/>
    </location>
</feature>
<dbReference type="Gene3D" id="3.90.420.10">
    <property type="entry name" value="Oxidoreductase, molybdopterin-binding domain"/>
    <property type="match status" value="1"/>
</dbReference>
<dbReference type="SUPFAM" id="SSF56524">
    <property type="entry name" value="Oxidoreductase molybdopterin-binding domain"/>
    <property type="match status" value="1"/>
</dbReference>
<keyword evidence="2" id="KW-0472">Membrane</keyword>
<dbReference type="AlphaFoldDB" id="A0A3D8LAU7"/>
<dbReference type="Proteomes" id="UP000256708">
    <property type="component" value="Unassembled WGS sequence"/>
</dbReference>
<gene>
    <name evidence="4" type="ORF">DXT99_14200</name>
</gene>
<evidence type="ECO:0000259" key="3">
    <source>
        <dbReference type="Pfam" id="PF00174"/>
    </source>
</evidence>
<dbReference type="PANTHER" id="PTHR43032">
    <property type="entry name" value="PROTEIN-METHIONINE-SULFOXIDE REDUCTASE"/>
    <property type="match status" value="1"/>
</dbReference>
<reference evidence="5" key="1">
    <citation type="submission" date="2018-08" db="EMBL/GenBank/DDBJ databases">
        <authorList>
            <person name="Liu Z.-W."/>
            <person name="Du Z.-J."/>
        </authorList>
    </citation>
    <scope>NUCLEOTIDE SEQUENCE [LARGE SCALE GENOMIC DNA]</scope>
    <source>
        <strain evidence="5">H4X</strain>
    </source>
</reference>